<evidence type="ECO:0000313" key="2">
    <source>
        <dbReference type="Proteomes" id="UP000360750"/>
    </source>
</evidence>
<reference evidence="1 2" key="1">
    <citation type="submission" date="2019-02" db="EMBL/GenBank/DDBJ databases">
        <authorList>
            <consortium name="Pathogen Informatics"/>
        </authorList>
    </citation>
    <scope>NUCLEOTIDE SEQUENCE [LARGE SCALE GENOMIC DNA]</scope>
    <source>
        <strain evidence="1 2">3012STDY6756503</strain>
    </source>
</reference>
<comment type="caution">
    <text evidence="1">The sequence shown here is derived from an EMBL/GenBank/DDBJ whole genome shotgun (WGS) entry which is preliminary data.</text>
</comment>
<proteinExistence type="predicted"/>
<name>A0ABD7UZ35_9ACTN</name>
<sequence length="89" mass="10063">MKVEHDPEFQERIDAFGTQQACGHPPLPHAFFLLEPPLGDRPERTRRCRFGPTPPGMSETMHGAVHGLDNLYVVNASFPPARWAWSAQR</sequence>
<accession>A0ABD7UZ35</accession>
<gene>
    <name evidence="1" type="ORF">NCTC8139_00825</name>
</gene>
<organism evidence="1 2">
    <name type="scientific">Gordonia paraffinivorans</name>
    <dbReference type="NCBI Taxonomy" id="175628"/>
    <lineage>
        <taxon>Bacteria</taxon>
        <taxon>Bacillati</taxon>
        <taxon>Actinomycetota</taxon>
        <taxon>Actinomycetes</taxon>
        <taxon>Mycobacteriales</taxon>
        <taxon>Gordoniaceae</taxon>
        <taxon>Gordonia</taxon>
    </lineage>
</organism>
<dbReference type="EMBL" id="CAACYD010000005">
    <property type="protein sequence ID" value="VFA82009.1"/>
    <property type="molecule type" value="Genomic_DNA"/>
</dbReference>
<dbReference type="AlphaFoldDB" id="A0ABD7UZ35"/>
<evidence type="ECO:0000313" key="1">
    <source>
        <dbReference type="EMBL" id="VFA82009.1"/>
    </source>
</evidence>
<dbReference type="Proteomes" id="UP000360750">
    <property type="component" value="Unassembled WGS sequence"/>
</dbReference>
<protein>
    <submittedName>
        <fullName evidence="1">Uncharacterized protein</fullName>
    </submittedName>
</protein>